<evidence type="ECO:0000313" key="3">
    <source>
        <dbReference type="Proteomes" id="UP001146120"/>
    </source>
</evidence>
<sequence length="178" mass="19595">MIDHDDFVAWMAKLLTGMHARNLRNCRIVLDNAKYHKEPPASVPKKQNIEAGLIEACERYKFSYSQQDTKDILWEKLASYVAKNIGPVIMDMAAADGYQAIVKGEVGRQYTCQKTFADLRTRLENAFQHLSPTGVQGCIEKAQRSLLGLRGHIVTVDGQSGDSETSSSSDSEGESAGG</sequence>
<proteinExistence type="predicted"/>
<dbReference type="Proteomes" id="UP001146120">
    <property type="component" value="Unassembled WGS sequence"/>
</dbReference>
<feature type="compositionally biased region" description="Low complexity" evidence="1">
    <location>
        <begin position="157"/>
        <end position="170"/>
    </location>
</feature>
<gene>
    <name evidence="2" type="ORF">N0F65_000171</name>
</gene>
<reference evidence="2" key="2">
    <citation type="journal article" date="2023" name="Microbiol Resour">
        <title>Decontamination and Annotation of the Draft Genome Sequence of the Oomycete Lagenidium giganteum ARSEF 373.</title>
        <authorList>
            <person name="Morgan W.R."/>
            <person name="Tartar A."/>
        </authorList>
    </citation>
    <scope>NUCLEOTIDE SEQUENCE</scope>
    <source>
        <strain evidence="2">ARSEF 373</strain>
    </source>
</reference>
<accession>A0AAV2YNQ3</accession>
<evidence type="ECO:0000313" key="2">
    <source>
        <dbReference type="EMBL" id="DAZ96605.1"/>
    </source>
</evidence>
<dbReference type="EMBL" id="DAKRPA010000162">
    <property type="protein sequence ID" value="DAZ96605.1"/>
    <property type="molecule type" value="Genomic_DNA"/>
</dbReference>
<evidence type="ECO:0008006" key="4">
    <source>
        <dbReference type="Google" id="ProtNLM"/>
    </source>
</evidence>
<dbReference type="PANTHER" id="PTHR33939:SF1">
    <property type="entry name" value="DUF4371 DOMAIN-CONTAINING PROTEIN"/>
    <property type="match status" value="1"/>
</dbReference>
<protein>
    <recommendedName>
        <fullName evidence="4">Tc1-like transposase DDE domain-containing protein</fullName>
    </recommendedName>
</protein>
<evidence type="ECO:0000256" key="1">
    <source>
        <dbReference type="SAM" id="MobiDB-lite"/>
    </source>
</evidence>
<comment type="caution">
    <text evidence="2">The sequence shown here is derived from an EMBL/GenBank/DDBJ whole genome shotgun (WGS) entry which is preliminary data.</text>
</comment>
<name>A0AAV2YNQ3_9STRA</name>
<feature type="region of interest" description="Disordered" evidence="1">
    <location>
        <begin position="157"/>
        <end position="178"/>
    </location>
</feature>
<dbReference type="AlphaFoldDB" id="A0AAV2YNQ3"/>
<dbReference type="PANTHER" id="PTHR33939">
    <property type="entry name" value="PROTEIN CBG22215"/>
    <property type="match status" value="1"/>
</dbReference>
<keyword evidence="3" id="KW-1185">Reference proteome</keyword>
<organism evidence="2 3">
    <name type="scientific">Lagenidium giganteum</name>
    <dbReference type="NCBI Taxonomy" id="4803"/>
    <lineage>
        <taxon>Eukaryota</taxon>
        <taxon>Sar</taxon>
        <taxon>Stramenopiles</taxon>
        <taxon>Oomycota</taxon>
        <taxon>Peronosporomycetes</taxon>
        <taxon>Pythiales</taxon>
        <taxon>Pythiaceae</taxon>
    </lineage>
</organism>
<reference evidence="2" key="1">
    <citation type="submission" date="2022-11" db="EMBL/GenBank/DDBJ databases">
        <authorList>
            <person name="Morgan W.R."/>
            <person name="Tartar A."/>
        </authorList>
    </citation>
    <scope>NUCLEOTIDE SEQUENCE</scope>
    <source>
        <strain evidence="2">ARSEF 373</strain>
    </source>
</reference>